<dbReference type="Proteomes" id="UP000682733">
    <property type="component" value="Unassembled WGS sequence"/>
</dbReference>
<dbReference type="Proteomes" id="UP000677228">
    <property type="component" value="Unassembled WGS sequence"/>
</dbReference>
<organism evidence="2 3">
    <name type="scientific">Didymodactylos carnosus</name>
    <dbReference type="NCBI Taxonomy" id="1234261"/>
    <lineage>
        <taxon>Eukaryota</taxon>
        <taxon>Metazoa</taxon>
        <taxon>Spiralia</taxon>
        <taxon>Gnathifera</taxon>
        <taxon>Rotifera</taxon>
        <taxon>Eurotatoria</taxon>
        <taxon>Bdelloidea</taxon>
        <taxon>Philodinida</taxon>
        <taxon>Philodinidae</taxon>
        <taxon>Didymodactylos</taxon>
    </lineage>
</organism>
<name>A0A8S2SXE5_9BILA</name>
<accession>A0A8S2SXE5</accession>
<evidence type="ECO:0000313" key="2">
    <source>
        <dbReference type="EMBL" id="CAF4227052.1"/>
    </source>
</evidence>
<evidence type="ECO:0000313" key="3">
    <source>
        <dbReference type="Proteomes" id="UP000682733"/>
    </source>
</evidence>
<dbReference type="EMBL" id="CAJNOK010027970">
    <property type="protein sequence ID" value="CAF1428530.1"/>
    <property type="molecule type" value="Genomic_DNA"/>
</dbReference>
<feature type="non-terminal residue" evidence="2">
    <location>
        <position position="1"/>
    </location>
</feature>
<proteinExistence type="predicted"/>
<dbReference type="AlphaFoldDB" id="A0A8S2SXE5"/>
<dbReference type="EMBL" id="CAJOBA010049744">
    <property type="protein sequence ID" value="CAF4227052.1"/>
    <property type="molecule type" value="Genomic_DNA"/>
</dbReference>
<sequence length="57" mass="7012">IMLKMSTRIVSRKSPPHKLPKFNEQDSGRLDQLQNFLKNAKAHRWLFYEWFYSDIDW</sequence>
<comment type="caution">
    <text evidence="2">The sequence shown here is derived from an EMBL/GenBank/DDBJ whole genome shotgun (WGS) entry which is preliminary data.</text>
</comment>
<protein>
    <submittedName>
        <fullName evidence="2">Uncharacterized protein</fullName>
    </submittedName>
</protein>
<reference evidence="2" key="1">
    <citation type="submission" date="2021-02" db="EMBL/GenBank/DDBJ databases">
        <authorList>
            <person name="Nowell W R."/>
        </authorList>
    </citation>
    <scope>NUCLEOTIDE SEQUENCE</scope>
</reference>
<gene>
    <name evidence="1" type="ORF">OVA965_LOCUS33947</name>
    <name evidence="2" type="ORF">TMI583_LOCUS34851</name>
</gene>
<evidence type="ECO:0000313" key="1">
    <source>
        <dbReference type="EMBL" id="CAF1428530.1"/>
    </source>
</evidence>